<keyword evidence="5 6" id="KW-0349">Heme</keyword>
<dbReference type="InterPro" id="IPR036396">
    <property type="entry name" value="Cyt_P450_sf"/>
</dbReference>
<gene>
    <name evidence="8" type="ORF">GcM1_189006</name>
</gene>
<dbReference type="GO" id="GO:0016705">
    <property type="term" value="F:oxidoreductase activity, acting on paired donors, with incorporation or reduction of molecular oxygen"/>
    <property type="evidence" value="ECO:0007669"/>
    <property type="project" value="InterPro"/>
</dbReference>
<dbReference type="GO" id="GO:0006629">
    <property type="term" value="P:lipid metabolic process"/>
    <property type="evidence" value="ECO:0007669"/>
    <property type="project" value="UniProtKB-ARBA"/>
</dbReference>
<comment type="cofactor">
    <cofactor evidence="5">
        <name>heme</name>
        <dbReference type="ChEBI" id="CHEBI:30413"/>
    </cofactor>
</comment>
<protein>
    <submittedName>
        <fullName evidence="8">Cytochrome P450 94A1</fullName>
    </submittedName>
</protein>
<dbReference type="PRINTS" id="PR00463">
    <property type="entry name" value="EP450I"/>
</dbReference>
<name>A0A420J212_9PEZI</name>
<dbReference type="InterPro" id="IPR001128">
    <property type="entry name" value="Cyt_P450"/>
</dbReference>
<evidence type="ECO:0000256" key="7">
    <source>
        <dbReference type="SAM" id="Phobius"/>
    </source>
</evidence>
<dbReference type="Gene3D" id="1.10.630.10">
    <property type="entry name" value="Cytochrome P450"/>
    <property type="match status" value="1"/>
</dbReference>
<keyword evidence="4 5" id="KW-0408">Iron</keyword>
<evidence type="ECO:0000256" key="5">
    <source>
        <dbReference type="PIRSR" id="PIRSR602401-1"/>
    </source>
</evidence>
<reference evidence="8 9" key="1">
    <citation type="journal article" date="2018" name="BMC Genomics">
        <title>Comparative genome analyses reveal sequence features reflecting distinct modes of host-adaptation between dicot and monocot powdery mildew.</title>
        <authorList>
            <person name="Wu Y."/>
            <person name="Ma X."/>
            <person name="Pan Z."/>
            <person name="Kale S.D."/>
            <person name="Song Y."/>
            <person name="King H."/>
            <person name="Zhang Q."/>
            <person name="Presley C."/>
            <person name="Deng X."/>
            <person name="Wei C.I."/>
            <person name="Xiao S."/>
        </authorList>
    </citation>
    <scope>NUCLEOTIDE SEQUENCE [LARGE SCALE GENOMIC DNA]</scope>
    <source>
        <strain evidence="8">UMSG1</strain>
    </source>
</reference>
<evidence type="ECO:0000256" key="2">
    <source>
        <dbReference type="ARBA" id="ARBA00022723"/>
    </source>
</evidence>
<evidence type="ECO:0000256" key="1">
    <source>
        <dbReference type="ARBA" id="ARBA00010617"/>
    </source>
</evidence>
<keyword evidence="2 5" id="KW-0479">Metal-binding</keyword>
<dbReference type="GO" id="GO:0020037">
    <property type="term" value="F:heme binding"/>
    <property type="evidence" value="ECO:0007669"/>
    <property type="project" value="InterPro"/>
</dbReference>
<keyword evidence="7" id="KW-0472">Membrane</keyword>
<accession>A0A420J212</accession>
<keyword evidence="3 6" id="KW-0560">Oxidoreductase</keyword>
<keyword evidence="6" id="KW-0503">Monooxygenase</keyword>
<dbReference type="PROSITE" id="PS00086">
    <property type="entry name" value="CYTOCHROME_P450"/>
    <property type="match status" value="1"/>
</dbReference>
<dbReference type="Pfam" id="PF00067">
    <property type="entry name" value="p450"/>
    <property type="match status" value="1"/>
</dbReference>
<dbReference type="InterPro" id="IPR002401">
    <property type="entry name" value="Cyt_P450_E_grp-I"/>
</dbReference>
<comment type="similarity">
    <text evidence="1 6">Belongs to the cytochrome P450 family.</text>
</comment>
<evidence type="ECO:0000313" key="9">
    <source>
        <dbReference type="Proteomes" id="UP000285326"/>
    </source>
</evidence>
<comment type="caution">
    <text evidence="8">The sequence shown here is derived from an EMBL/GenBank/DDBJ whole genome shotgun (WGS) entry which is preliminary data.</text>
</comment>
<dbReference type="AlphaFoldDB" id="A0A420J212"/>
<dbReference type="Proteomes" id="UP000285326">
    <property type="component" value="Unassembled WGS sequence"/>
</dbReference>
<sequence length="510" mass="58457">MATFSAPNHSVLVLVTGILVFLLYYRNLKPKIQRDGKPLRCAPDLLPLLGHGLVFLRSRQKLLSWFVKCERQFGFETFLLSVPSLPPCVVVTNPKNVEWILKNEVLFSKGSFVKNRLWDLFGNGIINVDNELWKMQRKCGLKFFSKTNLENIMTLALPHYLSETVEVLESSDHSIIDMNNIFHELTTQLMGRMAYNMEIHHSDPFSRAFDYASSITAERFQNPMWKVSEFFRAKKIRDAISEVRSYGTFIVSNVMRERESGFTCVEKKDCFGSSCGTLIDSLINETNDKRIIADAALSYLTAGRDTTGQALSWTLYLLLKNPAHIRIAREQIEQTLKKNGSSSLGVRCLNTSLFRASSLPYIMAIFYESLRLFPPIPLEFKECQQPAILPDSTYLPKDTIICWCTWAMNRSGLIWGEDTNDFKPERWIDNNNTFKPRSVFEFPVFNGGPRICLGKKMAESLAVQTISTLILRFDFELLDHQERISVNSLTLPMKDGFPCRVKIRKSPDYV</sequence>
<dbReference type="SUPFAM" id="SSF48264">
    <property type="entry name" value="Cytochrome P450"/>
    <property type="match status" value="1"/>
</dbReference>
<keyword evidence="7" id="KW-1133">Transmembrane helix</keyword>
<keyword evidence="7" id="KW-0812">Transmembrane</keyword>
<dbReference type="PRINTS" id="PR00385">
    <property type="entry name" value="P450"/>
</dbReference>
<evidence type="ECO:0000256" key="4">
    <source>
        <dbReference type="ARBA" id="ARBA00023004"/>
    </source>
</evidence>
<dbReference type="InterPro" id="IPR017972">
    <property type="entry name" value="Cyt_P450_CS"/>
</dbReference>
<proteinExistence type="inferred from homology"/>
<feature type="transmembrane region" description="Helical" evidence="7">
    <location>
        <begin position="6"/>
        <end position="25"/>
    </location>
</feature>
<feature type="binding site" description="axial binding residue" evidence="5">
    <location>
        <position position="452"/>
    </location>
    <ligand>
        <name>heme</name>
        <dbReference type="ChEBI" id="CHEBI:30413"/>
    </ligand>
    <ligandPart>
        <name>Fe</name>
        <dbReference type="ChEBI" id="CHEBI:18248"/>
    </ligandPart>
</feature>
<evidence type="ECO:0000256" key="3">
    <source>
        <dbReference type="ARBA" id="ARBA00023002"/>
    </source>
</evidence>
<evidence type="ECO:0000256" key="6">
    <source>
        <dbReference type="RuleBase" id="RU000461"/>
    </source>
</evidence>
<dbReference type="EMBL" id="MCBS01018988">
    <property type="protein sequence ID" value="RKF80785.1"/>
    <property type="molecule type" value="Genomic_DNA"/>
</dbReference>
<organism evidence="8 9">
    <name type="scientific">Golovinomyces cichoracearum</name>
    <dbReference type="NCBI Taxonomy" id="62708"/>
    <lineage>
        <taxon>Eukaryota</taxon>
        <taxon>Fungi</taxon>
        <taxon>Dikarya</taxon>
        <taxon>Ascomycota</taxon>
        <taxon>Pezizomycotina</taxon>
        <taxon>Leotiomycetes</taxon>
        <taxon>Erysiphales</taxon>
        <taxon>Erysiphaceae</taxon>
        <taxon>Golovinomyces</taxon>
    </lineage>
</organism>
<evidence type="ECO:0000313" key="8">
    <source>
        <dbReference type="EMBL" id="RKF80785.1"/>
    </source>
</evidence>
<dbReference type="GO" id="GO:0005506">
    <property type="term" value="F:iron ion binding"/>
    <property type="evidence" value="ECO:0007669"/>
    <property type="project" value="InterPro"/>
</dbReference>
<dbReference type="GO" id="GO:0004497">
    <property type="term" value="F:monooxygenase activity"/>
    <property type="evidence" value="ECO:0007669"/>
    <property type="project" value="UniProtKB-KW"/>
</dbReference>
<dbReference type="PANTHER" id="PTHR24296">
    <property type="entry name" value="CYTOCHROME P450"/>
    <property type="match status" value="1"/>
</dbReference>